<proteinExistence type="predicted"/>
<accession>A0ABQ7SAW7</accession>
<organism evidence="2 3">
    <name type="scientific">Fragariocoptes setiger</name>
    <dbReference type="NCBI Taxonomy" id="1670756"/>
    <lineage>
        <taxon>Eukaryota</taxon>
        <taxon>Metazoa</taxon>
        <taxon>Ecdysozoa</taxon>
        <taxon>Arthropoda</taxon>
        <taxon>Chelicerata</taxon>
        <taxon>Arachnida</taxon>
        <taxon>Acari</taxon>
        <taxon>Acariformes</taxon>
        <taxon>Trombidiformes</taxon>
        <taxon>Prostigmata</taxon>
        <taxon>Eupodina</taxon>
        <taxon>Eriophyoidea</taxon>
        <taxon>Phytoptidae</taxon>
        <taxon>Fragariocoptes</taxon>
    </lineage>
</organism>
<comment type="caution">
    <text evidence="2">The sequence shown here is derived from an EMBL/GenBank/DDBJ whole genome shotgun (WGS) entry which is preliminary data.</text>
</comment>
<evidence type="ECO:0000313" key="2">
    <source>
        <dbReference type="EMBL" id="KAG9510565.1"/>
    </source>
</evidence>
<dbReference type="EMBL" id="JAIFTH010000121">
    <property type="protein sequence ID" value="KAG9510565.1"/>
    <property type="molecule type" value="Genomic_DNA"/>
</dbReference>
<dbReference type="InterPro" id="IPR013783">
    <property type="entry name" value="Ig-like_fold"/>
</dbReference>
<evidence type="ECO:0000313" key="3">
    <source>
        <dbReference type="Proteomes" id="UP000825002"/>
    </source>
</evidence>
<dbReference type="Proteomes" id="UP000825002">
    <property type="component" value="Unassembled WGS sequence"/>
</dbReference>
<name>A0ABQ7SAW7_9ACAR</name>
<reference evidence="2 3" key="1">
    <citation type="submission" date="2020-10" db="EMBL/GenBank/DDBJ databases">
        <authorList>
            <person name="Klimov P.B."/>
            <person name="Dyachkov S.M."/>
            <person name="Chetverikov P.E."/>
        </authorList>
    </citation>
    <scope>NUCLEOTIDE SEQUENCE [LARGE SCALE GENOMIC DNA]</scope>
    <source>
        <strain evidence="2">BMOC 18-1129-001#AD2665</strain>
        <tissue evidence="2">Entire mites</tissue>
    </source>
</reference>
<dbReference type="Gene3D" id="2.60.40.10">
    <property type="entry name" value="Immunoglobulins"/>
    <property type="match status" value="1"/>
</dbReference>
<evidence type="ECO:0000259" key="1">
    <source>
        <dbReference type="PROSITE" id="PS50835"/>
    </source>
</evidence>
<gene>
    <name evidence="2" type="ORF">GZH46_00892</name>
</gene>
<dbReference type="PROSITE" id="PS50835">
    <property type="entry name" value="IG_LIKE"/>
    <property type="match status" value="1"/>
</dbReference>
<sequence length="112" mass="12286">MRCSVPAHARPLVAPVGWLKDERELTHVLSASAWPSAPEAHESERTNNNNNYKMPVKHAMLATGELYIANASQADAGAYRCRVRQLSSGQVLTSDVAGRLIVKGKFATIYYC</sequence>
<dbReference type="InterPro" id="IPR007110">
    <property type="entry name" value="Ig-like_dom"/>
</dbReference>
<dbReference type="SUPFAM" id="SSF48726">
    <property type="entry name" value="Immunoglobulin"/>
    <property type="match status" value="1"/>
</dbReference>
<feature type="non-terminal residue" evidence="2">
    <location>
        <position position="1"/>
    </location>
</feature>
<dbReference type="InterPro" id="IPR036179">
    <property type="entry name" value="Ig-like_dom_sf"/>
</dbReference>
<keyword evidence="3" id="KW-1185">Reference proteome</keyword>
<protein>
    <recommendedName>
        <fullName evidence="1">Ig-like domain-containing protein</fullName>
    </recommendedName>
</protein>
<feature type="domain" description="Ig-like" evidence="1">
    <location>
        <begin position="1"/>
        <end position="97"/>
    </location>
</feature>